<dbReference type="Gene3D" id="1.20.141.10">
    <property type="entry name" value="Chitosanase, subunit A, domain 1"/>
    <property type="match status" value="1"/>
</dbReference>
<protein>
    <submittedName>
        <fullName evidence="3">Peptidoglycan-binding protein</fullName>
    </submittedName>
</protein>
<name>A0A251WW59_9RHOB</name>
<dbReference type="EMBL" id="MSPP01000004">
    <property type="protein sequence ID" value="OUD08612.1"/>
    <property type="molecule type" value="Genomic_DNA"/>
</dbReference>
<dbReference type="CDD" id="cd13926">
    <property type="entry name" value="N-acetylmuramidase_GH108"/>
    <property type="match status" value="1"/>
</dbReference>
<reference evidence="3 4" key="1">
    <citation type="submission" date="2016-12" db="EMBL/GenBank/DDBJ databases">
        <title>The draft genome sequence of HSLHS2.</title>
        <authorList>
            <person name="Hu D."/>
            <person name="Wang L."/>
            <person name="Shao Z."/>
        </authorList>
    </citation>
    <scope>NUCLEOTIDE SEQUENCE [LARGE SCALE GENOMIC DNA]</scope>
    <source>
        <strain evidence="3">MCCC 1A06712</strain>
    </source>
</reference>
<dbReference type="Pfam" id="PF09374">
    <property type="entry name" value="PG_binding_3"/>
    <property type="match status" value="1"/>
</dbReference>
<comment type="caution">
    <text evidence="3">The sequence shown here is derived from an EMBL/GenBank/DDBJ whole genome shotgun (WGS) entry which is preliminary data.</text>
</comment>
<dbReference type="InterPro" id="IPR008565">
    <property type="entry name" value="TtsA-like_GH18_dom"/>
</dbReference>
<dbReference type="InterPro" id="IPR018537">
    <property type="entry name" value="Peptidoglycan-bd_3"/>
</dbReference>
<keyword evidence="4" id="KW-1185">Reference proteome</keyword>
<dbReference type="RefSeq" id="WP_086451881.1">
    <property type="nucleotide sequence ID" value="NZ_MSPP01000004.1"/>
</dbReference>
<dbReference type="SUPFAM" id="SSF53955">
    <property type="entry name" value="Lysozyme-like"/>
    <property type="match status" value="1"/>
</dbReference>
<dbReference type="Proteomes" id="UP000194664">
    <property type="component" value="Unassembled WGS sequence"/>
</dbReference>
<feature type="domain" description="Peptidoglycan binding" evidence="2">
    <location>
        <begin position="99"/>
        <end position="181"/>
    </location>
</feature>
<evidence type="ECO:0000259" key="1">
    <source>
        <dbReference type="Pfam" id="PF05838"/>
    </source>
</evidence>
<dbReference type="OrthoDB" id="9815229at2"/>
<dbReference type="NCBIfam" id="NF040573">
    <property type="entry name" value="holin_dep_muram"/>
    <property type="match status" value="1"/>
</dbReference>
<evidence type="ECO:0000313" key="3">
    <source>
        <dbReference type="EMBL" id="OUD08612.1"/>
    </source>
</evidence>
<gene>
    <name evidence="3" type="ORF">BVC71_11780</name>
</gene>
<dbReference type="Pfam" id="PF05838">
    <property type="entry name" value="Glyco_hydro_108"/>
    <property type="match status" value="1"/>
</dbReference>
<evidence type="ECO:0000259" key="2">
    <source>
        <dbReference type="Pfam" id="PF09374"/>
    </source>
</evidence>
<organism evidence="3 4">
    <name type="scientific">Marivivens niveibacter</name>
    <dbReference type="NCBI Taxonomy" id="1930667"/>
    <lineage>
        <taxon>Bacteria</taxon>
        <taxon>Pseudomonadati</taxon>
        <taxon>Pseudomonadota</taxon>
        <taxon>Alphaproteobacteria</taxon>
        <taxon>Rhodobacterales</taxon>
        <taxon>Paracoccaceae</taxon>
        <taxon>Marivivens group</taxon>
        <taxon>Marivivens</taxon>
    </lineage>
</organism>
<feature type="domain" description="TtsA-like Glycoside hydrolase family 108" evidence="1">
    <location>
        <begin position="9"/>
        <end position="97"/>
    </location>
</feature>
<evidence type="ECO:0000313" key="4">
    <source>
        <dbReference type="Proteomes" id="UP000194664"/>
    </source>
</evidence>
<proteinExistence type="predicted"/>
<sequence>MQTIQDIAQDIVAREGGYVNDPADPGGPTKFGVTLGTLRRLGRDKTGDGRIDDRDIRALTRNDAIDIFIEHYFDRPMIRDLPEPMWATVFDMYVNAGANAISILQRLLCDMRITVDVDGVLGPQTIAATHRAFDAAPDHLVDAYGIARRNYYYGLGDARPSLRKFARRRDGGKGGWITRAESFIDEKYHLSDDAHQARVASWG</sequence>
<dbReference type="AlphaFoldDB" id="A0A251WW59"/>
<dbReference type="InterPro" id="IPR023346">
    <property type="entry name" value="Lysozyme-like_dom_sf"/>
</dbReference>
<accession>A0A251WW59</accession>